<sequence>MNLLLFMKTLTFAAFLLASLGLVGCFYMGEALRDNPEEYRHVLGTAYVLKTPFSIYKHQDDKKRGNFISGEGFYYSLYPSTEGGHVNNRYSRLLGRLSKGDRLRVTSIKQGVESKKVAYIVKIEESRDEILQGAEAVIRAYTEDPALYVQDENGYWDLSSRWLHKEEAPKAP</sequence>
<gene>
    <name evidence="1" type="ORF">AXK11_02590</name>
</gene>
<evidence type="ECO:0000313" key="2">
    <source>
        <dbReference type="Proteomes" id="UP000070058"/>
    </source>
</evidence>
<dbReference type="AlphaFoldDB" id="A0A139SRY0"/>
<keyword evidence="2" id="KW-1185">Reference proteome</keyword>
<dbReference type="EMBL" id="LSZQ01000017">
    <property type="protein sequence ID" value="KXU37349.1"/>
    <property type="molecule type" value="Genomic_DNA"/>
</dbReference>
<accession>A0A139SRY0</accession>
<name>A0A139SRY0_9BACT</name>
<proteinExistence type="predicted"/>
<protein>
    <submittedName>
        <fullName evidence="1">Uncharacterized protein</fullName>
    </submittedName>
</protein>
<dbReference type="Proteomes" id="UP000070058">
    <property type="component" value="Unassembled WGS sequence"/>
</dbReference>
<dbReference type="STRING" id="1548207.AXK11_02590"/>
<reference evidence="2" key="1">
    <citation type="submission" date="2016-02" db="EMBL/GenBank/DDBJ databases">
        <authorList>
            <person name="Sanders J.G."/>
            <person name="Lin J.Y."/>
            <person name="Wertz J.T."/>
            <person name="Russell J.A."/>
            <person name="Moreau C.S."/>
            <person name="Powell S."/>
        </authorList>
    </citation>
    <scope>NUCLEOTIDE SEQUENCE [LARGE SCALE GENOMIC DNA]</scope>
    <source>
        <strain evidence="2">CAG34</strain>
    </source>
</reference>
<organism evidence="1 2">
    <name type="scientific">Cephaloticoccus primus</name>
    <dbReference type="NCBI Taxonomy" id="1548207"/>
    <lineage>
        <taxon>Bacteria</taxon>
        <taxon>Pseudomonadati</taxon>
        <taxon>Verrucomicrobiota</taxon>
        <taxon>Opitutia</taxon>
        <taxon>Opitutales</taxon>
        <taxon>Opitutaceae</taxon>
        <taxon>Cephaloticoccus</taxon>
    </lineage>
</organism>
<evidence type="ECO:0000313" key="1">
    <source>
        <dbReference type="EMBL" id="KXU37349.1"/>
    </source>
</evidence>
<comment type="caution">
    <text evidence="1">The sequence shown here is derived from an EMBL/GenBank/DDBJ whole genome shotgun (WGS) entry which is preliminary data.</text>
</comment>